<dbReference type="RefSeq" id="WP_123638226.1">
    <property type="nucleotide sequence ID" value="NZ_RJUK01000001.1"/>
</dbReference>
<protein>
    <recommendedName>
        <fullName evidence="5">Pectinesterase</fullName>
        <ecNumber evidence="5">3.1.1.11</ecNumber>
    </recommendedName>
</protein>
<dbReference type="InterPro" id="IPR012334">
    <property type="entry name" value="Pectin_lyas_fold"/>
</dbReference>
<evidence type="ECO:0000256" key="5">
    <source>
        <dbReference type="RuleBase" id="RU000589"/>
    </source>
</evidence>
<comment type="caution">
    <text evidence="7">The sequence shown here is derived from an EMBL/GenBank/DDBJ whole genome shotgun (WGS) entry which is preliminary data.</text>
</comment>
<evidence type="ECO:0000256" key="4">
    <source>
        <dbReference type="PROSITE-ProRule" id="PRU10040"/>
    </source>
</evidence>
<dbReference type="PROSITE" id="PS00503">
    <property type="entry name" value="PECTINESTERASE_2"/>
    <property type="match status" value="1"/>
</dbReference>
<dbReference type="EC" id="3.1.1.11" evidence="5"/>
<evidence type="ECO:0000259" key="6">
    <source>
        <dbReference type="Pfam" id="PF01095"/>
    </source>
</evidence>
<keyword evidence="2 5" id="KW-0378">Hydrolase</keyword>
<feature type="active site" evidence="4">
    <location>
        <position position="182"/>
    </location>
</feature>
<dbReference type="InterPro" id="IPR033131">
    <property type="entry name" value="Pectinesterase_Asp_AS"/>
</dbReference>
<comment type="similarity">
    <text evidence="1">Belongs to the pectinesterase family.</text>
</comment>
<keyword evidence="5" id="KW-0732">Signal</keyword>
<dbReference type="GO" id="GO:0030599">
    <property type="term" value="F:pectinesterase activity"/>
    <property type="evidence" value="ECO:0007669"/>
    <property type="project" value="UniProtKB-UniRule"/>
</dbReference>
<dbReference type="SUPFAM" id="SSF51126">
    <property type="entry name" value="Pectin lyase-like"/>
    <property type="match status" value="1"/>
</dbReference>
<dbReference type="GO" id="GO:0009279">
    <property type="term" value="C:cell outer membrane"/>
    <property type="evidence" value="ECO:0007669"/>
    <property type="project" value="TreeGrafter"/>
</dbReference>
<proteinExistence type="inferred from homology"/>
<sequence length="321" mass="36175">MKIGYRIVVFFMLSLLATLPVRADIVYEMTVAQDGSGDYDTIQAAIDNTKAFPDKRITIHIKNGTYREKVRVYEWNPMVSLIGEDAGKTIITWGDHFKQIDKGRNSTFHTATLQVDGDDFHGENLTIENTAGPVGQAVALAVNADRVSFYNSRFLGHQDTLYLTGEGKRQYFRNCYVEGTTDFIFGRATAVFDQCQIHSKSDSYITAASTPEGIPHGFVFLNATLTADKDVDEVYLGRPWRDFARTVFINTDMGAHIKPEGWHNWSKPDAEHTVLYGEYDSRGPGAQPDKRVKWQTTLSDEQAGDYTLETILGEDGWYRAR</sequence>
<dbReference type="AlphaFoldDB" id="A0A3N1P1T3"/>
<dbReference type="EMBL" id="RJUK01000001">
    <property type="protein sequence ID" value="ROQ21197.1"/>
    <property type="molecule type" value="Genomic_DNA"/>
</dbReference>
<dbReference type="Proteomes" id="UP000273643">
    <property type="component" value="Unassembled WGS sequence"/>
</dbReference>
<accession>A0A3N1P1T3</accession>
<keyword evidence="3 5" id="KW-0063">Aspartyl esterase</keyword>
<dbReference type="InterPro" id="IPR000070">
    <property type="entry name" value="Pectinesterase_cat"/>
</dbReference>
<name>A0A3N1P1T3_9GAMM</name>
<reference evidence="7 8" key="1">
    <citation type="submission" date="2018-11" db="EMBL/GenBank/DDBJ databases">
        <title>Genomic Encyclopedia of Type Strains, Phase IV (KMG-IV): sequencing the most valuable type-strain genomes for metagenomic binning, comparative biology and taxonomic classification.</title>
        <authorList>
            <person name="Goeker M."/>
        </authorList>
    </citation>
    <scope>NUCLEOTIDE SEQUENCE [LARGE SCALE GENOMIC DNA]</scope>
    <source>
        <strain evidence="7 8">DSM 16974</strain>
    </source>
</reference>
<feature type="signal peptide" evidence="5">
    <location>
        <begin position="1"/>
        <end position="23"/>
    </location>
</feature>
<feature type="domain" description="Pectinesterase catalytic" evidence="6">
    <location>
        <begin position="29"/>
        <end position="313"/>
    </location>
</feature>
<evidence type="ECO:0000256" key="2">
    <source>
        <dbReference type="ARBA" id="ARBA00022801"/>
    </source>
</evidence>
<dbReference type="GO" id="GO:0045490">
    <property type="term" value="P:pectin catabolic process"/>
    <property type="evidence" value="ECO:0007669"/>
    <property type="project" value="UniProtKB-UniRule"/>
</dbReference>
<comment type="catalytic activity">
    <reaction evidence="5">
        <text>[(1-&gt;4)-alpha-D-galacturonosyl methyl ester](n) + n H2O = [(1-&gt;4)-alpha-D-galacturonosyl](n) + n methanol + n H(+)</text>
        <dbReference type="Rhea" id="RHEA:22380"/>
        <dbReference type="Rhea" id="RHEA-COMP:14570"/>
        <dbReference type="Rhea" id="RHEA-COMP:14573"/>
        <dbReference type="ChEBI" id="CHEBI:15377"/>
        <dbReference type="ChEBI" id="CHEBI:15378"/>
        <dbReference type="ChEBI" id="CHEBI:17790"/>
        <dbReference type="ChEBI" id="CHEBI:140522"/>
        <dbReference type="ChEBI" id="CHEBI:140523"/>
        <dbReference type="EC" id="3.1.1.11"/>
    </reaction>
</comment>
<dbReference type="OrthoDB" id="9804686at2"/>
<feature type="chain" id="PRO_5017852598" description="Pectinesterase" evidence="5">
    <location>
        <begin position="24"/>
        <end position="321"/>
    </location>
</feature>
<evidence type="ECO:0000256" key="3">
    <source>
        <dbReference type="ARBA" id="ARBA00023085"/>
    </source>
</evidence>
<dbReference type="InterPro" id="IPR011050">
    <property type="entry name" value="Pectin_lyase_fold/virulence"/>
</dbReference>
<dbReference type="GO" id="GO:0042545">
    <property type="term" value="P:cell wall modification"/>
    <property type="evidence" value="ECO:0007669"/>
    <property type="project" value="UniProtKB-UniRule"/>
</dbReference>
<evidence type="ECO:0000313" key="8">
    <source>
        <dbReference type="Proteomes" id="UP000273643"/>
    </source>
</evidence>
<keyword evidence="8" id="KW-1185">Reference proteome</keyword>
<evidence type="ECO:0000256" key="1">
    <source>
        <dbReference type="ARBA" id="ARBA00008891"/>
    </source>
</evidence>
<comment type="pathway">
    <text evidence="5">Glycan metabolism; pectin degradation; 2-dehydro-3-deoxy-D-gluconate from pectin: step 1/5.</text>
</comment>
<dbReference type="PANTHER" id="PTHR31321:SF57">
    <property type="entry name" value="PECTINESTERASE 53-RELATED"/>
    <property type="match status" value="1"/>
</dbReference>
<organism evidence="7 8">
    <name type="scientific">Marinimicrobium koreense</name>
    <dbReference type="NCBI Taxonomy" id="306545"/>
    <lineage>
        <taxon>Bacteria</taxon>
        <taxon>Pseudomonadati</taxon>
        <taxon>Pseudomonadota</taxon>
        <taxon>Gammaproteobacteria</taxon>
        <taxon>Cellvibrionales</taxon>
        <taxon>Cellvibrionaceae</taxon>
        <taxon>Marinimicrobium</taxon>
    </lineage>
</organism>
<gene>
    <name evidence="7" type="ORF">EDC38_1820</name>
</gene>
<dbReference type="Pfam" id="PF01095">
    <property type="entry name" value="Pectinesterase"/>
    <property type="match status" value="1"/>
</dbReference>
<dbReference type="UniPathway" id="UPA00545">
    <property type="reaction ID" value="UER00823"/>
</dbReference>
<dbReference type="PROSITE" id="PS00800">
    <property type="entry name" value="PECTINESTERASE_1"/>
    <property type="match status" value="1"/>
</dbReference>
<dbReference type="InterPro" id="IPR018040">
    <property type="entry name" value="Pectinesterase_Tyr_AS"/>
</dbReference>
<evidence type="ECO:0000313" key="7">
    <source>
        <dbReference type="EMBL" id="ROQ21197.1"/>
    </source>
</evidence>
<dbReference type="PANTHER" id="PTHR31321">
    <property type="entry name" value="ACYL-COA THIOESTER HYDROLASE YBHC-RELATED"/>
    <property type="match status" value="1"/>
</dbReference>
<dbReference type="Gene3D" id="2.160.20.10">
    <property type="entry name" value="Single-stranded right-handed beta-helix, Pectin lyase-like"/>
    <property type="match status" value="1"/>
</dbReference>